<dbReference type="EMBL" id="JAUSUD010000059">
    <property type="protein sequence ID" value="MDQ0233660.1"/>
    <property type="molecule type" value="Genomic_DNA"/>
</dbReference>
<dbReference type="EC" id="2.3.1.267" evidence="2"/>
<sequence length="173" mass="19476">MSPVVKLNESLSLIETERCSIKTLHANDVSDVGSLYVNHEVRKYLGGPRQEVAISTLLDEMLAPTDNSYYWVVREKKTDRFIGLVSLDPHHDGVNMEVSYQFLPEWWGKGFATEVVQVIIDSALNILNLGTIVAETQTANEPSCRLLEKLGMKLEKTVYRFGAEQAIYVIKST</sequence>
<dbReference type="InterPro" id="IPR051531">
    <property type="entry name" value="N-acetyltransferase"/>
</dbReference>
<evidence type="ECO:0000259" key="1">
    <source>
        <dbReference type="PROSITE" id="PS51186"/>
    </source>
</evidence>
<dbReference type="InterPro" id="IPR016181">
    <property type="entry name" value="Acyl_CoA_acyltransferase"/>
</dbReference>
<dbReference type="PROSITE" id="PS51186">
    <property type="entry name" value="GNAT"/>
    <property type="match status" value="1"/>
</dbReference>
<dbReference type="InterPro" id="IPR000182">
    <property type="entry name" value="GNAT_dom"/>
</dbReference>
<keyword evidence="2" id="KW-0808">Transferase</keyword>
<protein>
    <submittedName>
        <fullName evidence="2">Ribosomal-protein-alanine N-acetyltransferase</fullName>
        <ecNumber evidence="2">2.3.1.267</ecNumber>
    </submittedName>
</protein>
<dbReference type="Gene3D" id="3.40.630.30">
    <property type="match status" value="1"/>
</dbReference>
<accession>A0ABT9ZR21</accession>
<dbReference type="PANTHER" id="PTHR43792">
    <property type="entry name" value="GNAT FAMILY, PUTATIVE (AFU_ORTHOLOGUE AFUA_3G00765)-RELATED-RELATED"/>
    <property type="match status" value="1"/>
</dbReference>
<dbReference type="PANTHER" id="PTHR43792:SF1">
    <property type="entry name" value="N-ACETYLTRANSFERASE DOMAIN-CONTAINING PROTEIN"/>
    <property type="match status" value="1"/>
</dbReference>
<organism evidence="2 3">
    <name type="scientific">Metabacillus malikii</name>
    <dbReference type="NCBI Taxonomy" id="1504265"/>
    <lineage>
        <taxon>Bacteria</taxon>
        <taxon>Bacillati</taxon>
        <taxon>Bacillota</taxon>
        <taxon>Bacilli</taxon>
        <taxon>Bacillales</taxon>
        <taxon>Bacillaceae</taxon>
        <taxon>Metabacillus</taxon>
    </lineage>
</organism>
<proteinExistence type="predicted"/>
<gene>
    <name evidence="2" type="ORF">J2S19_005016</name>
</gene>
<dbReference type="SUPFAM" id="SSF55729">
    <property type="entry name" value="Acyl-CoA N-acyltransferases (Nat)"/>
    <property type="match status" value="1"/>
</dbReference>
<dbReference type="GO" id="GO:0008999">
    <property type="term" value="F:protein-N-terminal-alanine acetyltransferase activity"/>
    <property type="evidence" value="ECO:0007669"/>
    <property type="project" value="UniProtKB-EC"/>
</dbReference>
<feature type="domain" description="N-acetyltransferase" evidence="1">
    <location>
        <begin position="19"/>
        <end position="173"/>
    </location>
</feature>
<evidence type="ECO:0000313" key="2">
    <source>
        <dbReference type="EMBL" id="MDQ0233660.1"/>
    </source>
</evidence>
<dbReference type="Pfam" id="PF13302">
    <property type="entry name" value="Acetyltransf_3"/>
    <property type="match status" value="1"/>
</dbReference>
<reference evidence="2 3" key="1">
    <citation type="submission" date="2023-07" db="EMBL/GenBank/DDBJ databases">
        <title>Genomic Encyclopedia of Type Strains, Phase IV (KMG-IV): sequencing the most valuable type-strain genomes for metagenomic binning, comparative biology and taxonomic classification.</title>
        <authorList>
            <person name="Goeker M."/>
        </authorList>
    </citation>
    <scope>NUCLEOTIDE SEQUENCE [LARGE SCALE GENOMIC DNA]</scope>
    <source>
        <strain evidence="2 3">DSM 29005</strain>
    </source>
</reference>
<dbReference type="RefSeq" id="WP_226752568.1">
    <property type="nucleotide sequence ID" value="NZ_JAUSUD010000059.1"/>
</dbReference>
<keyword evidence="3" id="KW-1185">Reference proteome</keyword>
<comment type="caution">
    <text evidence="2">The sequence shown here is derived from an EMBL/GenBank/DDBJ whole genome shotgun (WGS) entry which is preliminary data.</text>
</comment>
<keyword evidence="2" id="KW-0012">Acyltransferase</keyword>
<dbReference type="Proteomes" id="UP001234495">
    <property type="component" value="Unassembled WGS sequence"/>
</dbReference>
<evidence type="ECO:0000313" key="3">
    <source>
        <dbReference type="Proteomes" id="UP001234495"/>
    </source>
</evidence>
<name>A0ABT9ZR21_9BACI</name>